<dbReference type="SUPFAM" id="SSF52047">
    <property type="entry name" value="RNI-like"/>
    <property type="match status" value="1"/>
</dbReference>
<keyword evidence="2" id="KW-1185">Reference proteome</keyword>
<organism evidence="1 2">
    <name type="scientific">Botryobasidium botryosum (strain FD-172 SS1)</name>
    <dbReference type="NCBI Taxonomy" id="930990"/>
    <lineage>
        <taxon>Eukaryota</taxon>
        <taxon>Fungi</taxon>
        <taxon>Dikarya</taxon>
        <taxon>Basidiomycota</taxon>
        <taxon>Agaricomycotina</taxon>
        <taxon>Agaricomycetes</taxon>
        <taxon>Cantharellales</taxon>
        <taxon>Botryobasidiaceae</taxon>
        <taxon>Botryobasidium</taxon>
    </lineage>
</organism>
<gene>
    <name evidence="1" type="ORF">BOTBODRAFT_143968</name>
</gene>
<dbReference type="Gene3D" id="3.80.10.10">
    <property type="entry name" value="Ribonuclease Inhibitor"/>
    <property type="match status" value="1"/>
</dbReference>
<protein>
    <submittedName>
        <fullName evidence="1">Uncharacterized protein</fullName>
    </submittedName>
</protein>
<dbReference type="EMBL" id="KL198023">
    <property type="protein sequence ID" value="KDQ17611.1"/>
    <property type="molecule type" value="Genomic_DNA"/>
</dbReference>
<name>A0A067N1E6_BOTB1</name>
<dbReference type="AlphaFoldDB" id="A0A067N1E6"/>
<dbReference type="Proteomes" id="UP000027195">
    <property type="component" value="Unassembled WGS sequence"/>
</dbReference>
<dbReference type="InParanoid" id="A0A067N1E6"/>
<proteinExistence type="predicted"/>
<dbReference type="OrthoDB" id="3063971at2759"/>
<accession>A0A067N1E6</accession>
<evidence type="ECO:0000313" key="2">
    <source>
        <dbReference type="Proteomes" id="UP000027195"/>
    </source>
</evidence>
<dbReference type="HOGENOM" id="CLU_024199_1_1_1"/>
<dbReference type="InterPro" id="IPR032675">
    <property type="entry name" value="LRR_dom_sf"/>
</dbReference>
<sequence>MVTTRAGVGVECGCLSQSPMTLDIGADSSGSEDATRFLPSRLAPIHRLRIPDDIFSMIFELAVPADWKDKWLAPLTIAAVSRSWRRIALATPRLWTRINSRTLSAFLPHAKLAPLEIGYECFLRRESLRDFLSRVTPCSDQWRRLELIVKAAETPLLSHLANIPATKLECLEIGSQDEYLGMQPKLDLDLFSGFTPRLRELELDTIRIPLTSPIFHSLIRLRLSDIYVEGTDEDLSHQLLRIVNACPNLEVLYLRNLYTHISVDEGPDSSPALRTFLPFLRTFTLKHIQHPRVTRMLLESIQFPPTAQVKLYAHYEHDFDTELRHYFPSIPNLDLIKSLFIDWTCFNRIMRGWDCNDNELLTMDYGNAAALGAAREMRLVLQNYPMPNITRLAIQNNEGEPPADCLTTIFSNFSLLTDVSVVFRGRFYPADGQSLEGGPPALTLVDCEYIDDSIIIELRSLNPSATIRRVLRRSPEEHFIEDSDKHHYLFPGRPNEDGTE</sequence>
<evidence type="ECO:0000313" key="1">
    <source>
        <dbReference type="EMBL" id="KDQ17611.1"/>
    </source>
</evidence>
<reference evidence="2" key="1">
    <citation type="journal article" date="2014" name="Proc. Natl. Acad. Sci. U.S.A.">
        <title>Extensive sampling of basidiomycete genomes demonstrates inadequacy of the white-rot/brown-rot paradigm for wood decay fungi.</title>
        <authorList>
            <person name="Riley R."/>
            <person name="Salamov A.A."/>
            <person name="Brown D.W."/>
            <person name="Nagy L.G."/>
            <person name="Floudas D."/>
            <person name="Held B.W."/>
            <person name="Levasseur A."/>
            <person name="Lombard V."/>
            <person name="Morin E."/>
            <person name="Otillar R."/>
            <person name="Lindquist E.A."/>
            <person name="Sun H."/>
            <person name="LaButti K.M."/>
            <person name="Schmutz J."/>
            <person name="Jabbour D."/>
            <person name="Luo H."/>
            <person name="Baker S.E."/>
            <person name="Pisabarro A.G."/>
            <person name="Walton J.D."/>
            <person name="Blanchette R.A."/>
            <person name="Henrissat B."/>
            <person name="Martin F."/>
            <person name="Cullen D."/>
            <person name="Hibbett D.S."/>
            <person name="Grigoriev I.V."/>
        </authorList>
    </citation>
    <scope>NUCLEOTIDE SEQUENCE [LARGE SCALE GENOMIC DNA]</scope>
    <source>
        <strain evidence="2">FD-172 SS1</strain>
    </source>
</reference>